<dbReference type="PATRIC" id="fig|82380.10.peg.1009"/>
<organism evidence="1 2">
    <name type="scientific">Microbacterium oxydans</name>
    <dbReference type="NCBI Taxonomy" id="82380"/>
    <lineage>
        <taxon>Bacteria</taxon>
        <taxon>Bacillati</taxon>
        <taxon>Actinomycetota</taxon>
        <taxon>Actinomycetes</taxon>
        <taxon>Micrococcales</taxon>
        <taxon>Microbacteriaceae</taxon>
        <taxon>Microbacterium</taxon>
    </lineage>
</organism>
<protein>
    <submittedName>
        <fullName evidence="1">Uncharacterized protein</fullName>
    </submittedName>
</protein>
<sequence>MSNPTQFIMVETLRRWLSKQPGAKTNQADRALADPGLIGSKWGDDLDGGAELFLYLSN</sequence>
<name>A0A0F0KVA6_9MICO</name>
<evidence type="ECO:0000313" key="1">
    <source>
        <dbReference type="EMBL" id="KJL24409.1"/>
    </source>
</evidence>
<gene>
    <name evidence="1" type="ORF">RN51_01006</name>
</gene>
<dbReference type="Proteomes" id="UP000033725">
    <property type="component" value="Unassembled WGS sequence"/>
</dbReference>
<dbReference type="AlphaFoldDB" id="A0A0F0KVA6"/>
<proteinExistence type="predicted"/>
<comment type="caution">
    <text evidence="1">The sequence shown here is derived from an EMBL/GenBank/DDBJ whole genome shotgun (WGS) entry which is preliminary data.</text>
</comment>
<evidence type="ECO:0000313" key="2">
    <source>
        <dbReference type="Proteomes" id="UP000033725"/>
    </source>
</evidence>
<accession>A0A0F0KVA6</accession>
<dbReference type="EMBL" id="JYIV01000020">
    <property type="protein sequence ID" value="KJL24409.1"/>
    <property type="molecule type" value="Genomic_DNA"/>
</dbReference>
<reference evidence="1 2" key="1">
    <citation type="submission" date="2015-02" db="EMBL/GenBank/DDBJ databases">
        <title>Draft genome sequences of ten Microbacterium spp. with emphasis on heavy metal contaminated environments.</title>
        <authorList>
            <person name="Corretto E."/>
        </authorList>
    </citation>
    <scope>NUCLEOTIDE SEQUENCE [LARGE SCALE GENOMIC DNA]</scope>
    <source>
        <strain evidence="1 2">BEL163</strain>
    </source>
</reference>